<feature type="region of interest" description="Disordered" evidence="4">
    <location>
        <begin position="145"/>
        <end position="175"/>
    </location>
</feature>
<dbReference type="InterPro" id="IPR036388">
    <property type="entry name" value="WH-like_DNA-bd_sf"/>
</dbReference>
<dbReference type="InterPro" id="IPR036390">
    <property type="entry name" value="WH_DNA-bd_sf"/>
</dbReference>
<keyword evidence="3" id="KW-0804">Transcription</keyword>
<dbReference type="SUPFAM" id="SSF46785">
    <property type="entry name" value="Winged helix' DNA-binding domain"/>
    <property type="match status" value="1"/>
</dbReference>
<dbReference type="PROSITE" id="PS50995">
    <property type="entry name" value="HTH_MARR_2"/>
    <property type="match status" value="1"/>
</dbReference>
<dbReference type="KEGG" id="azz:DEW08_02830"/>
<sequence>MTVPTDPVPPPTLGALLNDTARLMRRRFDQCARHLGLTRAQWNVIAMLSRCEGIHQAGLADLLEVEPITLCRLVDRMEEGGWVERRPDPNDRRARRLFMTDKARSVLQQARDIASGVYAEALEGLPPETERQMIAILSHMRANLADRRSPTAAATSAAAEPRPGRADPPFLQDTP</sequence>
<dbReference type="AlphaFoldDB" id="A0A2S2CL78"/>
<evidence type="ECO:0000259" key="5">
    <source>
        <dbReference type="PROSITE" id="PS50995"/>
    </source>
</evidence>
<dbReference type="PROSITE" id="PS01117">
    <property type="entry name" value="HTH_MARR_1"/>
    <property type="match status" value="1"/>
</dbReference>
<keyword evidence="2" id="KW-0238">DNA-binding</keyword>
<dbReference type="Gene3D" id="1.10.10.10">
    <property type="entry name" value="Winged helix-like DNA-binding domain superfamily/Winged helix DNA-binding domain"/>
    <property type="match status" value="1"/>
</dbReference>
<evidence type="ECO:0000256" key="1">
    <source>
        <dbReference type="ARBA" id="ARBA00023015"/>
    </source>
</evidence>
<dbReference type="GO" id="GO:0003700">
    <property type="term" value="F:DNA-binding transcription factor activity"/>
    <property type="evidence" value="ECO:0007669"/>
    <property type="project" value="InterPro"/>
</dbReference>
<evidence type="ECO:0000313" key="7">
    <source>
        <dbReference type="Proteomes" id="UP000245629"/>
    </source>
</evidence>
<keyword evidence="1" id="KW-0805">Transcription regulation</keyword>
<dbReference type="EMBL" id="CP029352">
    <property type="protein sequence ID" value="AWK85253.1"/>
    <property type="molecule type" value="Genomic_DNA"/>
</dbReference>
<dbReference type="RefSeq" id="WP_109324286.1">
    <property type="nucleotide sequence ID" value="NZ_CP029352.1"/>
</dbReference>
<evidence type="ECO:0000256" key="3">
    <source>
        <dbReference type="ARBA" id="ARBA00023163"/>
    </source>
</evidence>
<dbReference type="PANTHER" id="PTHR42756">
    <property type="entry name" value="TRANSCRIPTIONAL REGULATOR, MARR"/>
    <property type="match status" value="1"/>
</dbReference>
<name>A0A2S2CL78_9PROT</name>
<dbReference type="InterPro" id="IPR023187">
    <property type="entry name" value="Tscrpt_reg_MarR-type_CS"/>
</dbReference>
<reference evidence="7" key="1">
    <citation type="submission" date="2018-05" db="EMBL/GenBank/DDBJ databases">
        <title>Azospirillum thermophila sp. nov., a novel isolated from hot spring.</title>
        <authorList>
            <person name="Zhao Z."/>
        </authorList>
    </citation>
    <scope>NUCLEOTIDE SEQUENCE [LARGE SCALE GENOMIC DNA]</scope>
    <source>
        <strain evidence="7">CFH 70021</strain>
    </source>
</reference>
<protein>
    <submittedName>
        <fullName evidence="6">MarR family transcriptional regulator</fullName>
    </submittedName>
</protein>
<feature type="compositionally biased region" description="Low complexity" evidence="4">
    <location>
        <begin position="150"/>
        <end position="161"/>
    </location>
</feature>
<dbReference type="Pfam" id="PF12802">
    <property type="entry name" value="MarR_2"/>
    <property type="match status" value="1"/>
</dbReference>
<organism evidence="6 7">
    <name type="scientific">Azospirillum thermophilum</name>
    <dbReference type="NCBI Taxonomy" id="2202148"/>
    <lineage>
        <taxon>Bacteria</taxon>
        <taxon>Pseudomonadati</taxon>
        <taxon>Pseudomonadota</taxon>
        <taxon>Alphaproteobacteria</taxon>
        <taxon>Rhodospirillales</taxon>
        <taxon>Azospirillaceae</taxon>
        <taxon>Azospirillum</taxon>
    </lineage>
</organism>
<gene>
    <name evidence="6" type="ORF">DEW08_02830</name>
</gene>
<evidence type="ECO:0000313" key="6">
    <source>
        <dbReference type="EMBL" id="AWK85253.1"/>
    </source>
</evidence>
<dbReference type="Proteomes" id="UP000245629">
    <property type="component" value="Chromosome 1"/>
</dbReference>
<evidence type="ECO:0000256" key="2">
    <source>
        <dbReference type="ARBA" id="ARBA00023125"/>
    </source>
</evidence>
<dbReference type="SMART" id="SM00347">
    <property type="entry name" value="HTH_MARR"/>
    <property type="match status" value="1"/>
</dbReference>
<keyword evidence="7" id="KW-1185">Reference proteome</keyword>
<dbReference type="PRINTS" id="PR00598">
    <property type="entry name" value="HTHMARR"/>
</dbReference>
<proteinExistence type="predicted"/>
<dbReference type="OrthoDB" id="5974674at2"/>
<evidence type="ECO:0000256" key="4">
    <source>
        <dbReference type="SAM" id="MobiDB-lite"/>
    </source>
</evidence>
<dbReference type="InterPro" id="IPR000835">
    <property type="entry name" value="HTH_MarR-typ"/>
</dbReference>
<feature type="domain" description="HTH marR-type" evidence="5">
    <location>
        <begin position="10"/>
        <end position="142"/>
    </location>
</feature>
<dbReference type="GO" id="GO:0003677">
    <property type="term" value="F:DNA binding"/>
    <property type="evidence" value="ECO:0007669"/>
    <property type="project" value="UniProtKB-KW"/>
</dbReference>
<accession>A0A2S2CL78</accession>
<dbReference type="PANTHER" id="PTHR42756:SF1">
    <property type="entry name" value="TRANSCRIPTIONAL REPRESSOR OF EMRAB OPERON"/>
    <property type="match status" value="1"/>
</dbReference>